<evidence type="ECO:0000313" key="2">
    <source>
        <dbReference type="EMBL" id="SPM34914.1"/>
    </source>
</evidence>
<dbReference type="STRING" id="1841860.GCA_900157375_02738"/>
<dbReference type="AlphaFoldDB" id="A0A2U3NTV9"/>
<organism evidence="2 3">
    <name type="scientific">Mycobacterium rhizamassiliense</name>
    <dbReference type="NCBI Taxonomy" id="1841860"/>
    <lineage>
        <taxon>Bacteria</taxon>
        <taxon>Bacillati</taxon>
        <taxon>Actinomycetota</taxon>
        <taxon>Actinomycetes</taxon>
        <taxon>Mycobacteriales</taxon>
        <taxon>Mycobacteriaceae</taxon>
        <taxon>Mycobacterium</taxon>
    </lineage>
</organism>
<protein>
    <submittedName>
        <fullName evidence="2">Mycobacterium rhizamassiliense ORFan</fullName>
    </submittedName>
</protein>
<dbReference type="Proteomes" id="UP000240988">
    <property type="component" value="Unassembled WGS sequence"/>
</dbReference>
<keyword evidence="3" id="KW-1185">Reference proteome</keyword>
<feature type="region of interest" description="Disordered" evidence="1">
    <location>
        <begin position="1"/>
        <end position="59"/>
    </location>
</feature>
<evidence type="ECO:0000313" key="3">
    <source>
        <dbReference type="Proteomes" id="UP000240988"/>
    </source>
</evidence>
<evidence type="ECO:0000256" key="1">
    <source>
        <dbReference type="SAM" id="MobiDB-lite"/>
    </source>
</evidence>
<accession>A0A2U3NTV9</accession>
<sequence length="59" mass="6530">MAVDADAAHRKLKEPSDPVLREAALETAPVKTMPHSPKRSPNLVMRSPKRHADRAFGWG</sequence>
<reference evidence="2 3" key="1">
    <citation type="submission" date="2017-01" db="EMBL/GenBank/DDBJ databases">
        <authorList>
            <consortium name="Urmite Genomes"/>
        </authorList>
    </citation>
    <scope>NUCLEOTIDE SEQUENCE [LARGE SCALE GENOMIC DNA]</scope>
    <source>
        <strain evidence="2 3">AB57</strain>
    </source>
</reference>
<gene>
    <name evidence="2" type="ORF">MRAB57_2735</name>
</gene>
<proteinExistence type="predicted"/>
<dbReference type="EMBL" id="FUFA01000004">
    <property type="protein sequence ID" value="SPM34914.1"/>
    <property type="molecule type" value="Genomic_DNA"/>
</dbReference>
<feature type="compositionally biased region" description="Basic and acidic residues" evidence="1">
    <location>
        <begin position="1"/>
        <end position="24"/>
    </location>
</feature>
<name>A0A2U3NTV9_9MYCO</name>